<proteinExistence type="predicted"/>
<dbReference type="InParanoid" id="B4K126"/>
<dbReference type="Proteomes" id="UP000001070">
    <property type="component" value="Unassembled WGS sequence"/>
</dbReference>
<feature type="region of interest" description="Disordered" evidence="1">
    <location>
        <begin position="1"/>
        <end position="29"/>
    </location>
</feature>
<organism evidence="3">
    <name type="scientific">Drosophila grimshawi</name>
    <name type="common">Hawaiian fruit fly</name>
    <name type="synonym">Idiomyia grimshawi</name>
    <dbReference type="NCBI Taxonomy" id="7222"/>
    <lineage>
        <taxon>Eukaryota</taxon>
        <taxon>Metazoa</taxon>
        <taxon>Ecdysozoa</taxon>
        <taxon>Arthropoda</taxon>
        <taxon>Hexapoda</taxon>
        <taxon>Insecta</taxon>
        <taxon>Pterygota</taxon>
        <taxon>Neoptera</taxon>
        <taxon>Endopterygota</taxon>
        <taxon>Diptera</taxon>
        <taxon>Brachycera</taxon>
        <taxon>Muscomorpha</taxon>
        <taxon>Ephydroidea</taxon>
        <taxon>Drosophilidae</taxon>
        <taxon>Drosophila</taxon>
        <taxon>Hawaiian Drosophila</taxon>
    </lineage>
</organism>
<accession>B4K126</accession>
<keyword evidence="3" id="KW-1185">Reference proteome</keyword>
<name>B4K126_DROGR</name>
<dbReference type="HOGENOM" id="CLU_2111361_0_0_1"/>
<evidence type="ECO:0000256" key="1">
    <source>
        <dbReference type="SAM" id="MobiDB-lite"/>
    </source>
</evidence>
<evidence type="ECO:0000313" key="2">
    <source>
        <dbReference type="EMBL" id="EDV90470.1"/>
    </source>
</evidence>
<gene>
    <name evidence="2" type="primary">Dgri\GH12952</name>
    <name evidence="2" type="ORF">Dgri_GH12952</name>
</gene>
<feature type="compositionally biased region" description="Basic and acidic residues" evidence="1">
    <location>
        <begin position="1"/>
        <end position="15"/>
    </location>
</feature>
<protein>
    <submittedName>
        <fullName evidence="2">GH12952</fullName>
    </submittedName>
</protein>
<evidence type="ECO:0000313" key="3">
    <source>
        <dbReference type="Proteomes" id="UP000001070"/>
    </source>
</evidence>
<reference evidence="2 3" key="1">
    <citation type="journal article" date="2007" name="Nature">
        <title>Evolution of genes and genomes on the Drosophila phylogeny.</title>
        <authorList>
            <consortium name="Drosophila 12 Genomes Consortium"/>
            <person name="Clark A.G."/>
            <person name="Eisen M.B."/>
            <person name="Smith D.R."/>
            <person name="Bergman C.M."/>
            <person name="Oliver B."/>
            <person name="Markow T.A."/>
            <person name="Kaufman T.C."/>
            <person name="Kellis M."/>
            <person name="Gelbart W."/>
            <person name="Iyer V.N."/>
            <person name="Pollard D.A."/>
            <person name="Sackton T.B."/>
            <person name="Larracuente A.M."/>
            <person name="Singh N.D."/>
            <person name="Abad J.P."/>
            <person name="Abt D.N."/>
            <person name="Adryan B."/>
            <person name="Aguade M."/>
            <person name="Akashi H."/>
            <person name="Anderson W.W."/>
            <person name="Aquadro C.F."/>
            <person name="Ardell D.H."/>
            <person name="Arguello R."/>
            <person name="Artieri C.G."/>
            <person name="Barbash D.A."/>
            <person name="Barker D."/>
            <person name="Barsanti P."/>
            <person name="Batterham P."/>
            <person name="Batzoglou S."/>
            <person name="Begun D."/>
            <person name="Bhutkar A."/>
            <person name="Blanco E."/>
            <person name="Bosak S.A."/>
            <person name="Bradley R.K."/>
            <person name="Brand A.D."/>
            <person name="Brent M.R."/>
            <person name="Brooks A.N."/>
            <person name="Brown R.H."/>
            <person name="Butlin R.K."/>
            <person name="Caggese C."/>
            <person name="Calvi B.R."/>
            <person name="Bernardo de Carvalho A."/>
            <person name="Caspi A."/>
            <person name="Castrezana S."/>
            <person name="Celniker S.E."/>
            <person name="Chang J.L."/>
            <person name="Chapple C."/>
            <person name="Chatterji S."/>
            <person name="Chinwalla A."/>
            <person name="Civetta A."/>
            <person name="Clifton S.W."/>
            <person name="Comeron J.M."/>
            <person name="Costello J.C."/>
            <person name="Coyne J.A."/>
            <person name="Daub J."/>
            <person name="David R.G."/>
            <person name="Delcher A.L."/>
            <person name="Delehaunty K."/>
            <person name="Do C.B."/>
            <person name="Ebling H."/>
            <person name="Edwards K."/>
            <person name="Eickbush T."/>
            <person name="Evans J.D."/>
            <person name="Filipski A."/>
            <person name="Findeiss S."/>
            <person name="Freyhult E."/>
            <person name="Fulton L."/>
            <person name="Fulton R."/>
            <person name="Garcia A.C."/>
            <person name="Gardiner A."/>
            <person name="Garfield D.A."/>
            <person name="Garvin B.E."/>
            <person name="Gibson G."/>
            <person name="Gilbert D."/>
            <person name="Gnerre S."/>
            <person name="Godfrey J."/>
            <person name="Good R."/>
            <person name="Gotea V."/>
            <person name="Gravely B."/>
            <person name="Greenberg A.J."/>
            <person name="Griffiths-Jones S."/>
            <person name="Gross S."/>
            <person name="Guigo R."/>
            <person name="Gustafson E.A."/>
            <person name="Haerty W."/>
            <person name="Hahn M.W."/>
            <person name="Halligan D.L."/>
            <person name="Halpern A.L."/>
            <person name="Halter G.M."/>
            <person name="Han M.V."/>
            <person name="Heger A."/>
            <person name="Hillier L."/>
            <person name="Hinrichs A.S."/>
            <person name="Holmes I."/>
            <person name="Hoskins R.A."/>
            <person name="Hubisz M.J."/>
            <person name="Hultmark D."/>
            <person name="Huntley M.A."/>
            <person name="Jaffe D.B."/>
            <person name="Jagadeeshan S."/>
            <person name="Jeck W.R."/>
            <person name="Johnson J."/>
            <person name="Jones C.D."/>
            <person name="Jordan W.C."/>
            <person name="Karpen G.H."/>
            <person name="Kataoka E."/>
            <person name="Keightley P.D."/>
            <person name="Kheradpour P."/>
            <person name="Kirkness E.F."/>
            <person name="Koerich L.B."/>
            <person name="Kristiansen K."/>
            <person name="Kudrna D."/>
            <person name="Kulathinal R.J."/>
            <person name="Kumar S."/>
            <person name="Kwok R."/>
            <person name="Lander E."/>
            <person name="Langley C.H."/>
            <person name="Lapoint R."/>
            <person name="Lazzaro B.P."/>
            <person name="Lee S.J."/>
            <person name="Levesque L."/>
            <person name="Li R."/>
            <person name="Lin C.F."/>
            <person name="Lin M.F."/>
            <person name="Lindblad-Toh K."/>
            <person name="Llopart A."/>
            <person name="Long M."/>
            <person name="Low L."/>
            <person name="Lozovsky E."/>
            <person name="Lu J."/>
            <person name="Luo M."/>
            <person name="Machado C.A."/>
            <person name="Makalowski W."/>
            <person name="Marzo M."/>
            <person name="Matsuda M."/>
            <person name="Matzkin L."/>
            <person name="McAllister B."/>
            <person name="McBride C.S."/>
            <person name="McKernan B."/>
            <person name="McKernan K."/>
            <person name="Mendez-Lago M."/>
            <person name="Minx P."/>
            <person name="Mollenhauer M.U."/>
            <person name="Montooth K."/>
            <person name="Mount S.M."/>
            <person name="Mu X."/>
            <person name="Myers E."/>
            <person name="Negre B."/>
            <person name="Newfeld S."/>
            <person name="Nielsen R."/>
            <person name="Noor M.A."/>
            <person name="O'Grady P."/>
            <person name="Pachter L."/>
            <person name="Papaceit M."/>
            <person name="Parisi M.J."/>
            <person name="Parisi M."/>
            <person name="Parts L."/>
            <person name="Pedersen J.S."/>
            <person name="Pesole G."/>
            <person name="Phillippy A.M."/>
            <person name="Ponting C.P."/>
            <person name="Pop M."/>
            <person name="Porcelli D."/>
            <person name="Powell J.R."/>
            <person name="Prohaska S."/>
            <person name="Pruitt K."/>
            <person name="Puig M."/>
            <person name="Quesneville H."/>
            <person name="Ram K.R."/>
            <person name="Rand D."/>
            <person name="Rasmussen M.D."/>
            <person name="Reed L.K."/>
            <person name="Reenan R."/>
            <person name="Reily A."/>
            <person name="Remington K.A."/>
            <person name="Rieger T.T."/>
            <person name="Ritchie M.G."/>
            <person name="Robin C."/>
            <person name="Rogers Y.H."/>
            <person name="Rohde C."/>
            <person name="Rozas J."/>
            <person name="Rubenfield M.J."/>
            <person name="Ruiz A."/>
            <person name="Russo S."/>
            <person name="Salzberg S.L."/>
            <person name="Sanchez-Gracia A."/>
            <person name="Saranga D.J."/>
            <person name="Sato H."/>
            <person name="Schaeffer S.W."/>
            <person name="Schatz M.C."/>
            <person name="Schlenke T."/>
            <person name="Schwartz R."/>
            <person name="Segarra C."/>
            <person name="Singh R.S."/>
            <person name="Sirot L."/>
            <person name="Sirota M."/>
            <person name="Sisneros N.B."/>
            <person name="Smith C.D."/>
            <person name="Smith T.F."/>
            <person name="Spieth J."/>
            <person name="Stage D.E."/>
            <person name="Stark A."/>
            <person name="Stephan W."/>
            <person name="Strausberg R.L."/>
            <person name="Strempel S."/>
            <person name="Sturgill D."/>
            <person name="Sutton G."/>
            <person name="Sutton G.G."/>
            <person name="Tao W."/>
            <person name="Teichmann S."/>
            <person name="Tobari Y.N."/>
            <person name="Tomimura Y."/>
            <person name="Tsolas J.M."/>
            <person name="Valente V.L."/>
            <person name="Venter E."/>
            <person name="Venter J.C."/>
            <person name="Vicario S."/>
            <person name="Vieira F.G."/>
            <person name="Vilella A.J."/>
            <person name="Villasante A."/>
            <person name="Walenz B."/>
            <person name="Wang J."/>
            <person name="Wasserman M."/>
            <person name="Watts T."/>
            <person name="Wilson D."/>
            <person name="Wilson R.K."/>
            <person name="Wing R.A."/>
            <person name="Wolfner M.F."/>
            <person name="Wong A."/>
            <person name="Wong G.K."/>
            <person name="Wu C.I."/>
            <person name="Wu G."/>
            <person name="Yamamoto D."/>
            <person name="Yang H.P."/>
            <person name="Yang S.P."/>
            <person name="Yorke J.A."/>
            <person name="Yoshida K."/>
            <person name="Zdobnov E."/>
            <person name="Zhang P."/>
            <person name="Zhang Y."/>
            <person name="Zimin A.V."/>
            <person name="Baldwin J."/>
            <person name="Abdouelleil A."/>
            <person name="Abdulkadir J."/>
            <person name="Abebe A."/>
            <person name="Abera B."/>
            <person name="Abreu J."/>
            <person name="Acer S.C."/>
            <person name="Aftuck L."/>
            <person name="Alexander A."/>
            <person name="An P."/>
            <person name="Anderson E."/>
            <person name="Anderson S."/>
            <person name="Arachi H."/>
            <person name="Azer M."/>
            <person name="Bachantsang P."/>
            <person name="Barry A."/>
            <person name="Bayul T."/>
            <person name="Berlin A."/>
            <person name="Bessette D."/>
            <person name="Bloom T."/>
            <person name="Blye J."/>
            <person name="Boguslavskiy L."/>
            <person name="Bonnet C."/>
            <person name="Boukhgalter B."/>
            <person name="Bourzgui I."/>
            <person name="Brown A."/>
            <person name="Cahill P."/>
            <person name="Channer S."/>
            <person name="Cheshatsang Y."/>
            <person name="Chuda L."/>
            <person name="Citroen M."/>
            <person name="Collymore A."/>
            <person name="Cooke P."/>
            <person name="Costello M."/>
            <person name="D'Aco K."/>
            <person name="Daza R."/>
            <person name="De Haan G."/>
            <person name="DeGray S."/>
            <person name="DeMaso C."/>
            <person name="Dhargay N."/>
            <person name="Dooley K."/>
            <person name="Dooley E."/>
            <person name="Doricent M."/>
            <person name="Dorje P."/>
            <person name="Dorjee K."/>
            <person name="Dupes A."/>
            <person name="Elong R."/>
            <person name="Falk J."/>
            <person name="Farina A."/>
            <person name="Faro S."/>
            <person name="Ferguson D."/>
            <person name="Fisher S."/>
            <person name="Foley C.D."/>
            <person name="Franke A."/>
            <person name="Friedrich D."/>
            <person name="Gadbois L."/>
            <person name="Gearin G."/>
            <person name="Gearin C.R."/>
            <person name="Giannoukos G."/>
            <person name="Goode T."/>
            <person name="Graham J."/>
            <person name="Grandbois E."/>
            <person name="Grewal S."/>
            <person name="Gyaltsen K."/>
            <person name="Hafez N."/>
            <person name="Hagos B."/>
            <person name="Hall J."/>
            <person name="Henson C."/>
            <person name="Hollinger A."/>
            <person name="Honan T."/>
            <person name="Huard M.D."/>
            <person name="Hughes L."/>
            <person name="Hurhula B."/>
            <person name="Husby M.E."/>
            <person name="Kamat A."/>
            <person name="Kanga B."/>
            <person name="Kashin S."/>
            <person name="Khazanovich D."/>
            <person name="Kisner P."/>
            <person name="Lance K."/>
            <person name="Lara M."/>
            <person name="Lee W."/>
            <person name="Lennon N."/>
            <person name="Letendre F."/>
            <person name="LeVine R."/>
            <person name="Lipovsky A."/>
            <person name="Liu X."/>
            <person name="Liu J."/>
            <person name="Liu S."/>
            <person name="Lokyitsang T."/>
            <person name="Lokyitsang Y."/>
            <person name="Lubonja R."/>
            <person name="Lui A."/>
            <person name="MacDonald P."/>
            <person name="Magnisalis V."/>
            <person name="Maru K."/>
            <person name="Matthews C."/>
            <person name="McCusker W."/>
            <person name="McDonough S."/>
            <person name="Mehta T."/>
            <person name="Meldrim J."/>
            <person name="Meneus L."/>
            <person name="Mihai O."/>
            <person name="Mihalev A."/>
            <person name="Mihova T."/>
            <person name="Mittelman R."/>
            <person name="Mlenga V."/>
            <person name="Montmayeur A."/>
            <person name="Mulrain L."/>
            <person name="Navidi A."/>
            <person name="Naylor J."/>
            <person name="Negash T."/>
            <person name="Nguyen T."/>
            <person name="Nguyen N."/>
            <person name="Nicol R."/>
            <person name="Norbu C."/>
            <person name="Norbu N."/>
            <person name="Novod N."/>
            <person name="O'Neill B."/>
            <person name="Osman S."/>
            <person name="Markiewicz E."/>
            <person name="Oyono O.L."/>
            <person name="Patti C."/>
            <person name="Phunkhang P."/>
            <person name="Pierre F."/>
            <person name="Priest M."/>
            <person name="Raghuraman S."/>
            <person name="Rege F."/>
            <person name="Reyes R."/>
            <person name="Rise C."/>
            <person name="Rogov P."/>
            <person name="Ross K."/>
            <person name="Ryan E."/>
            <person name="Settipalli S."/>
            <person name="Shea T."/>
            <person name="Sherpa N."/>
            <person name="Shi L."/>
            <person name="Shih D."/>
            <person name="Sparrow T."/>
            <person name="Spaulding J."/>
            <person name="Stalker J."/>
            <person name="Stange-Thomann N."/>
            <person name="Stavropoulos S."/>
            <person name="Stone C."/>
            <person name="Strader C."/>
            <person name="Tesfaye S."/>
            <person name="Thomson T."/>
            <person name="Thoulutsang Y."/>
            <person name="Thoulutsang D."/>
            <person name="Topham K."/>
            <person name="Topping I."/>
            <person name="Tsamla T."/>
            <person name="Vassiliev H."/>
            <person name="Vo A."/>
            <person name="Wangchuk T."/>
            <person name="Wangdi T."/>
            <person name="Weiand M."/>
            <person name="Wilkinson J."/>
            <person name="Wilson A."/>
            <person name="Yadav S."/>
            <person name="Young G."/>
            <person name="Yu Q."/>
            <person name="Zembek L."/>
            <person name="Zhong D."/>
            <person name="Zimmer A."/>
            <person name="Zwirko Z."/>
            <person name="Jaffe D.B."/>
            <person name="Alvarez P."/>
            <person name="Brockman W."/>
            <person name="Butler J."/>
            <person name="Chin C."/>
            <person name="Gnerre S."/>
            <person name="Grabherr M."/>
            <person name="Kleber M."/>
            <person name="Mauceli E."/>
            <person name="MacCallum I."/>
        </authorList>
    </citation>
    <scope>NUCLEOTIDE SEQUENCE [LARGE SCALE GENOMIC DNA]</scope>
    <source>
        <strain evidence="3">Tucson 15287-2541.00</strain>
    </source>
</reference>
<dbReference type="AlphaFoldDB" id="B4K126"/>
<sequence length="115" mass="12467">MTRSGAGKEEGHGERQQPPPFTEASHMPSEVITTSTAGMKPAIVHALGVMPEASLRSPGCSCHQSTPHGYRPSPLCQQVAKPTGIGWHQGCQYRVKTSTRGWGVEVFQCQRKRAL</sequence>
<dbReference type="EMBL" id="CH916700">
    <property type="protein sequence ID" value="EDV90470.1"/>
    <property type="molecule type" value="Genomic_DNA"/>
</dbReference>